<organism evidence="2 3">
    <name type="scientific">Dermatophagoides pteronyssinus</name>
    <name type="common">European house dust mite</name>
    <dbReference type="NCBI Taxonomy" id="6956"/>
    <lineage>
        <taxon>Eukaryota</taxon>
        <taxon>Metazoa</taxon>
        <taxon>Ecdysozoa</taxon>
        <taxon>Arthropoda</taxon>
        <taxon>Chelicerata</taxon>
        <taxon>Arachnida</taxon>
        <taxon>Acari</taxon>
        <taxon>Acariformes</taxon>
        <taxon>Sarcoptiformes</taxon>
        <taxon>Astigmata</taxon>
        <taxon>Psoroptidia</taxon>
        <taxon>Analgoidea</taxon>
        <taxon>Pyroglyphidae</taxon>
        <taxon>Dermatophagoidinae</taxon>
        <taxon>Dermatophagoides</taxon>
    </lineage>
</organism>
<name>A0A6P6Y1J7_DERPT</name>
<dbReference type="RefSeq" id="XP_027198189.1">
    <property type="nucleotide sequence ID" value="XM_027342388.1"/>
</dbReference>
<keyword evidence="2" id="KW-1185">Reference proteome</keyword>
<dbReference type="PANTHER" id="PTHR33964:SF1">
    <property type="entry name" value="RE45066P"/>
    <property type="match status" value="1"/>
</dbReference>
<dbReference type="Proteomes" id="UP000515146">
    <property type="component" value="Unplaced"/>
</dbReference>
<evidence type="ECO:0000313" key="3">
    <source>
        <dbReference type="RefSeq" id="XP_027198189.1"/>
    </source>
</evidence>
<sequence>MKHLPIILLSLSTNYLSIIINIDCLAVNSRSSPSRSSSTSLTTKCPQSILDSYDQDMARLMTIGQRIWPESFQESKTFCVESRHLFDKITNYKNRCSTGTAKQFTSVIIYSIQRAHKTYCPNKATKKAMNFFRLQSCTNRVTNQTARCLNHYNEQLQAIKRAPIPKQIPHVCCQYFEMLKCFEKEYEKLPNCSDSAEIFLNFVRQIFDDIVNLSCQDYTESSDRCDHLGQPPSIPMIKDKNWKHFKSFILPLVDIWNNIDG</sequence>
<dbReference type="InParanoid" id="A0A6P6Y1J7"/>
<protein>
    <submittedName>
        <fullName evidence="3">Uncharacterized protein LOC113792494</fullName>
    </submittedName>
</protein>
<evidence type="ECO:0000313" key="2">
    <source>
        <dbReference type="Proteomes" id="UP000515146"/>
    </source>
</evidence>
<dbReference type="OrthoDB" id="6499022at2759"/>
<dbReference type="KEGG" id="dpte:113792494"/>
<evidence type="ECO:0000256" key="1">
    <source>
        <dbReference type="SAM" id="SignalP"/>
    </source>
</evidence>
<keyword evidence="1" id="KW-0732">Signal</keyword>
<dbReference type="GeneID" id="113792494"/>
<proteinExistence type="predicted"/>
<gene>
    <name evidence="3" type="primary">LOC113792494</name>
</gene>
<feature type="signal peptide" evidence="1">
    <location>
        <begin position="1"/>
        <end position="17"/>
    </location>
</feature>
<dbReference type="AlphaFoldDB" id="A0A6P6Y1J7"/>
<reference evidence="3" key="1">
    <citation type="submission" date="2025-08" db="UniProtKB">
        <authorList>
            <consortium name="RefSeq"/>
        </authorList>
    </citation>
    <scope>IDENTIFICATION</scope>
    <source>
        <strain evidence="3">Airmid</strain>
    </source>
</reference>
<accession>A0A6P6Y1J7</accession>
<feature type="chain" id="PRO_5028080556" evidence="1">
    <location>
        <begin position="18"/>
        <end position="261"/>
    </location>
</feature>
<dbReference type="PANTHER" id="PTHR33964">
    <property type="entry name" value="RE45066P-RELATED"/>
    <property type="match status" value="1"/>
</dbReference>